<keyword evidence="1" id="KW-0862">Zinc</keyword>
<protein>
    <recommendedName>
        <fullName evidence="3">CCHC-type domain-containing protein</fullName>
    </recommendedName>
</protein>
<dbReference type="PROSITE" id="PS50158">
    <property type="entry name" value="ZF_CCHC"/>
    <property type="match status" value="1"/>
</dbReference>
<dbReference type="InterPro" id="IPR001878">
    <property type="entry name" value="Znf_CCHC"/>
</dbReference>
<feature type="domain" description="CCHC-type" evidence="3">
    <location>
        <begin position="9"/>
        <end position="23"/>
    </location>
</feature>
<evidence type="ECO:0000256" key="1">
    <source>
        <dbReference type="PROSITE-ProRule" id="PRU00047"/>
    </source>
</evidence>
<keyword evidence="5" id="KW-1185">Reference proteome</keyword>
<name>A0A0D0A0B3_9AGAM</name>
<dbReference type="GO" id="GO:0003676">
    <property type="term" value="F:nucleic acid binding"/>
    <property type="evidence" value="ECO:0007669"/>
    <property type="project" value="InterPro"/>
</dbReference>
<feature type="compositionally biased region" description="Polar residues" evidence="2">
    <location>
        <begin position="78"/>
        <end position="89"/>
    </location>
</feature>
<proteinExistence type="predicted"/>
<reference evidence="5" key="2">
    <citation type="submission" date="2015-01" db="EMBL/GenBank/DDBJ databases">
        <title>Evolutionary Origins and Diversification of the Mycorrhizal Mutualists.</title>
        <authorList>
            <consortium name="DOE Joint Genome Institute"/>
            <consortium name="Mycorrhizal Genomics Consortium"/>
            <person name="Kohler A."/>
            <person name="Kuo A."/>
            <person name="Nagy L.G."/>
            <person name="Floudas D."/>
            <person name="Copeland A."/>
            <person name="Barry K.W."/>
            <person name="Cichocki N."/>
            <person name="Veneault-Fourrey C."/>
            <person name="LaButti K."/>
            <person name="Lindquist E.A."/>
            <person name="Lipzen A."/>
            <person name="Lundell T."/>
            <person name="Morin E."/>
            <person name="Murat C."/>
            <person name="Riley R."/>
            <person name="Ohm R."/>
            <person name="Sun H."/>
            <person name="Tunlid A."/>
            <person name="Henrissat B."/>
            <person name="Grigoriev I.V."/>
            <person name="Hibbett D.S."/>
            <person name="Martin F."/>
        </authorList>
    </citation>
    <scope>NUCLEOTIDE SEQUENCE [LARGE SCALE GENOMIC DNA]</scope>
    <source>
        <strain evidence="5">441</strain>
    </source>
</reference>
<dbReference type="Proteomes" id="UP000054018">
    <property type="component" value="Unassembled WGS sequence"/>
</dbReference>
<evidence type="ECO:0000256" key="2">
    <source>
        <dbReference type="SAM" id="MobiDB-lite"/>
    </source>
</evidence>
<sequence length="185" mass="20096">MQPRRFSFCFFCGREGHIRARCRICTLYLAAGRCRIVGGRVVLPTGEEIPREALGRSLQARLDFWALAQGPGGLAKQVQLSPSSSQNPIPSRAGPEAIEGQLPGSRATRPPLTQPLAPSRAQPETHEGRISSLKVTQPPLSTSEILELNPEAGLAFETLQVAFETLRAAFETLRAAFKQPSRPLG</sequence>
<dbReference type="HOGENOM" id="CLU_1461876_0_0_1"/>
<dbReference type="OrthoDB" id="2801388at2759"/>
<dbReference type="EMBL" id="KN833707">
    <property type="protein sequence ID" value="KIK25473.1"/>
    <property type="molecule type" value="Genomic_DNA"/>
</dbReference>
<evidence type="ECO:0000313" key="5">
    <source>
        <dbReference type="Proteomes" id="UP000054018"/>
    </source>
</evidence>
<keyword evidence="1" id="KW-0479">Metal-binding</keyword>
<evidence type="ECO:0000259" key="3">
    <source>
        <dbReference type="PROSITE" id="PS50158"/>
    </source>
</evidence>
<accession>A0A0D0A0B3</accession>
<dbReference type="STRING" id="765257.A0A0D0A0B3"/>
<gene>
    <name evidence="4" type="ORF">PISMIDRAFT_677105</name>
</gene>
<feature type="region of interest" description="Disordered" evidence="2">
    <location>
        <begin position="76"/>
        <end position="135"/>
    </location>
</feature>
<evidence type="ECO:0000313" key="4">
    <source>
        <dbReference type="EMBL" id="KIK25473.1"/>
    </source>
</evidence>
<organism evidence="4 5">
    <name type="scientific">Pisolithus microcarpus 441</name>
    <dbReference type="NCBI Taxonomy" id="765257"/>
    <lineage>
        <taxon>Eukaryota</taxon>
        <taxon>Fungi</taxon>
        <taxon>Dikarya</taxon>
        <taxon>Basidiomycota</taxon>
        <taxon>Agaricomycotina</taxon>
        <taxon>Agaricomycetes</taxon>
        <taxon>Agaricomycetidae</taxon>
        <taxon>Boletales</taxon>
        <taxon>Sclerodermatineae</taxon>
        <taxon>Pisolithaceae</taxon>
        <taxon>Pisolithus</taxon>
    </lineage>
</organism>
<dbReference type="AlphaFoldDB" id="A0A0D0A0B3"/>
<keyword evidence="1" id="KW-0863">Zinc-finger</keyword>
<dbReference type="GO" id="GO:0008270">
    <property type="term" value="F:zinc ion binding"/>
    <property type="evidence" value="ECO:0007669"/>
    <property type="project" value="UniProtKB-KW"/>
</dbReference>
<reference evidence="4 5" key="1">
    <citation type="submission" date="2014-04" db="EMBL/GenBank/DDBJ databases">
        <authorList>
            <consortium name="DOE Joint Genome Institute"/>
            <person name="Kuo A."/>
            <person name="Kohler A."/>
            <person name="Costa M.D."/>
            <person name="Nagy L.G."/>
            <person name="Floudas D."/>
            <person name="Copeland A."/>
            <person name="Barry K.W."/>
            <person name="Cichocki N."/>
            <person name="Veneault-Fourrey C."/>
            <person name="LaButti K."/>
            <person name="Lindquist E.A."/>
            <person name="Lipzen A."/>
            <person name="Lundell T."/>
            <person name="Morin E."/>
            <person name="Murat C."/>
            <person name="Sun H."/>
            <person name="Tunlid A."/>
            <person name="Henrissat B."/>
            <person name="Grigoriev I.V."/>
            <person name="Hibbett D.S."/>
            <person name="Martin F."/>
            <person name="Nordberg H.P."/>
            <person name="Cantor M.N."/>
            <person name="Hua S.X."/>
        </authorList>
    </citation>
    <scope>NUCLEOTIDE SEQUENCE [LARGE SCALE GENOMIC DNA]</scope>
    <source>
        <strain evidence="4 5">441</strain>
    </source>
</reference>